<dbReference type="SUPFAM" id="SSF51905">
    <property type="entry name" value="FAD/NAD(P)-binding domain"/>
    <property type="match status" value="3"/>
</dbReference>
<dbReference type="InterPro" id="IPR000960">
    <property type="entry name" value="Flavin_mOase"/>
</dbReference>
<dbReference type="EMBL" id="ML121547">
    <property type="protein sequence ID" value="RPB23385.1"/>
    <property type="molecule type" value="Genomic_DNA"/>
</dbReference>
<dbReference type="InterPro" id="IPR050346">
    <property type="entry name" value="FMO-like"/>
</dbReference>
<dbReference type="InParanoid" id="A0A3N4LZ92"/>
<dbReference type="GO" id="GO:0050660">
    <property type="term" value="F:flavin adenine dinucleotide binding"/>
    <property type="evidence" value="ECO:0007669"/>
    <property type="project" value="InterPro"/>
</dbReference>
<feature type="signal peptide" evidence="6">
    <location>
        <begin position="1"/>
        <end position="19"/>
    </location>
</feature>
<dbReference type="Proteomes" id="UP000267821">
    <property type="component" value="Unassembled WGS sequence"/>
</dbReference>
<reference evidence="7 8" key="1">
    <citation type="journal article" date="2018" name="Nat. Ecol. Evol.">
        <title>Pezizomycetes genomes reveal the molecular basis of ectomycorrhizal truffle lifestyle.</title>
        <authorList>
            <person name="Murat C."/>
            <person name="Payen T."/>
            <person name="Noel B."/>
            <person name="Kuo A."/>
            <person name="Morin E."/>
            <person name="Chen J."/>
            <person name="Kohler A."/>
            <person name="Krizsan K."/>
            <person name="Balestrini R."/>
            <person name="Da Silva C."/>
            <person name="Montanini B."/>
            <person name="Hainaut M."/>
            <person name="Levati E."/>
            <person name="Barry K.W."/>
            <person name="Belfiori B."/>
            <person name="Cichocki N."/>
            <person name="Clum A."/>
            <person name="Dockter R.B."/>
            <person name="Fauchery L."/>
            <person name="Guy J."/>
            <person name="Iotti M."/>
            <person name="Le Tacon F."/>
            <person name="Lindquist E.A."/>
            <person name="Lipzen A."/>
            <person name="Malagnac F."/>
            <person name="Mello A."/>
            <person name="Molinier V."/>
            <person name="Miyauchi S."/>
            <person name="Poulain J."/>
            <person name="Riccioni C."/>
            <person name="Rubini A."/>
            <person name="Sitrit Y."/>
            <person name="Splivallo R."/>
            <person name="Traeger S."/>
            <person name="Wang M."/>
            <person name="Zifcakova L."/>
            <person name="Wipf D."/>
            <person name="Zambonelli A."/>
            <person name="Paolocci F."/>
            <person name="Nowrousian M."/>
            <person name="Ottonello S."/>
            <person name="Baldrian P."/>
            <person name="Spatafora J.W."/>
            <person name="Henrissat B."/>
            <person name="Nagy L.G."/>
            <person name="Aury J.M."/>
            <person name="Wincker P."/>
            <person name="Grigoriev I.V."/>
            <person name="Bonfante P."/>
            <person name="Martin F.M."/>
        </authorList>
    </citation>
    <scope>NUCLEOTIDE SEQUENCE [LARGE SCALE GENOMIC DNA]</scope>
    <source>
        <strain evidence="7 8">ATCC MYA-4762</strain>
    </source>
</reference>
<keyword evidence="2" id="KW-0285">Flavoprotein</keyword>
<gene>
    <name evidence="7" type="ORF">L211DRAFT_868802</name>
</gene>
<dbReference type="InterPro" id="IPR036188">
    <property type="entry name" value="FAD/NAD-bd_sf"/>
</dbReference>
<evidence type="ECO:0000256" key="3">
    <source>
        <dbReference type="ARBA" id="ARBA00022827"/>
    </source>
</evidence>
<dbReference type="PRINTS" id="PR00370">
    <property type="entry name" value="FMOXYGENASE"/>
</dbReference>
<dbReference type="STRING" id="1051890.A0A3N4LZ92"/>
<evidence type="ECO:0000256" key="6">
    <source>
        <dbReference type="SAM" id="SignalP"/>
    </source>
</evidence>
<evidence type="ECO:0000256" key="2">
    <source>
        <dbReference type="ARBA" id="ARBA00022630"/>
    </source>
</evidence>
<evidence type="ECO:0000256" key="1">
    <source>
        <dbReference type="ARBA" id="ARBA00009183"/>
    </source>
</evidence>
<dbReference type="Gene3D" id="3.50.50.60">
    <property type="entry name" value="FAD/NAD(P)-binding domain"/>
    <property type="match status" value="1"/>
</dbReference>
<evidence type="ECO:0000313" key="8">
    <source>
        <dbReference type="Proteomes" id="UP000267821"/>
    </source>
</evidence>
<evidence type="ECO:0000256" key="4">
    <source>
        <dbReference type="ARBA" id="ARBA00022857"/>
    </source>
</evidence>
<keyword evidence="8" id="KW-1185">Reference proteome</keyword>
<accession>A0A3N4LZ92</accession>
<keyword evidence="5" id="KW-0560">Oxidoreductase</keyword>
<proteinExistence type="inferred from homology"/>
<keyword evidence="6" id="KW-0732">Signal</keyword>
<name>A0A3N4LZ92_9PEZI</name>
<evidence type="ECO:0000313" key="7">
    <source>
        <dbReference type="EMBL" id="RPB23385.1"/>
    </source>
</evidence>
<dbReference type="AlphaFoldDB" id="A0A3N4LZ92"/>
<dbReference type="GO" id="GO:0004499">
    <property type="term" value="F:N,N-dimethylaniline monooxygenase activity"/>
    <property type="evidence" value="ECO:0007669"/>
    <property type="project" value="InterPro"/>
</dbReference>
<dbReference type="GO" id="GO:0050661">
    <property type="term" value="F:NADP binding"/>
    <property type="evidence" value="ECO:0007669"/>
    <property type="project" value="InterPro"/>
</dbReference>
<evidence type="ECO:0000256" key="5">
    <source>
        <dbReference type="ARBA" id="ARBA00023002"/>
    </source>
</evidence>
<organism evidence="7 8">
    <name type="scientific">Terfezia boudieri ATCC MYA-4762</name>
    <dbReference type="NCBI Taxonomy" id="1051890"/>
    <lineage>
        <taxon>Eukaryota</taxon>
        <taxon>Fungi</taxon>
        <taxon>Dikarya</taxon>
        <taxon>Ascomycota</taxon>
        <taxon>Pezizomycotina</taxon>
        <taxon>Pezizomycetes</taxon>
        <taxon>Pezizales</taxon>
        <taxon>Pezizaceae</taxon>
        <taxon>Terfezia</taxon>
    </lineage>
</organism>
<keyword evidence="4" id="KW-0521">NADP</keyword>
<dbReference type="Pfam" id="PF00743">
    <property type="entry name" value="FMO-like"/>
    <property type="match status" value="1"/>
</dbReference>
<feature type="chain" id="PRO_5018170165" evidence="6">
    <location>
        <begin position="20"/>
        <end position="606"/>
    </location>
</feature>
<comment type="similarity">
    <text evidence="1">Belongs to the FMO family.</text>
</comment>
<dbReference type="PANTHER" id="PTHR23023">
    <property type="entry name" value="DIMETHYLANILINE MONOOXYGENASE"/>
    <property type="match status" value="1"/>
</dbReference>
<dbReference type="OrthoDB" id="2915840at2759"/>
<sequence length="606" mass="67527">MSSTRVIIIGSGLFGLTAAKTYLKVDPSISLTILEADSGLGGTWSRDRVYPTLMAQQPVGAYEHPDVPLVPEGQSKHLGTYGNLIPGSMLCEYMEKFARDEGLLDRIIFNTKVLKIEKKGTVEDPHGWDIFVQGGKPDRSPDYTCDKLIVATGQTSEESIPENLLAARSSFVPIIHSKHMGKKYEMLAVETVSRIAIYGAGKSALDAVYMCAKIGKRVDWIIRPDEVGSGATYFAPAESGGQSTNDLISSRYVGKHHPSLLAMNDSWYRFFHSGANTLGYWFNGYYWKYLSKALWKSMDYNKSENGKNLVPTIKPEDRPLWWVNKPLALITQPEVIDWIHQGDRITVHRASITSVSSDSGSITLTPAPSSGSKPIHLPTDALILCTGYKPFAPFFAHSPALMASLGLPMPLVSVPPTIAEKWSPLTQEADKKITKLFPRLASPPPIKMASSRNSPCRLYRYSVPTEYVRHNDRSLVFVGMAGLVSMGAYSLLSSLWGVAWLVGKLKPLENQSMEDIERHVAELSVWPMRRHLNNGIGKPTTLPCETMPVFDMLMRDLGLNPHRKKGWYKEFFEAYKPRDYRGILEEWMANEGLLNEKGVVQGKKEV</sequence>
<protein>
    <submittedName>
        <fullName evidence="7">FAD/NAD(P)-binding domain-containing protein</fullName>
    </submittedName>
</protein>
<keyword evidence="3" id="KW-0274">FAD</keyword>
<dbReference type="InterPro" id="IPR020946">
    <property type="entry name" value="Flavin_mOase-like"/>
</dbReference>